<organism evidence="3 4">
    <name type="scientific">Acetoanaerobium noterae</name>
    <dbReference type="NCBI Taxonomy" id="745369"/>
    <lineage>
        <taxon>Bacteria</taxon>
        <taxon>Bacillati</taxon>
        <taxon>Bacillota</taxon>
        <taxon>Clostridia</taxon>
        <taxon>Peptostreptococcales</taxon>
        <taxon>Filifactoraceae</taxon>
        <taxon>Acetoanaerobium</taxon>
    </lineage>
</organism>
<keyword evidence="1" id="KW-0472">Membrane</keyword>
<sequence>MFSMDIRERYSIMDWGKAKTYLIIAFTITNIILMFSIFSDRTDENSYFTKESYESLEQFLLQKNLNLHTELPKETPKMGTLKVEYQSFDLRDLESRFLEYKSNIEILGDKTLTLKAKRKLALFDTDHAKSDTKLFIDTYDLGKDFDLKYASFEGENLVVVYNSVYKNRFLEDSYMKFTYFPDESFEFEMLKMNPVEESKNKKIVMTSIEAVMRASNMMEENETITEVVLGYNYAQYESLSIAKTKTATAFPCWRIKTKENQYYYIEALEF</sequence>
<gene>
    <name evidence="3" type="ORF">SAMN02745120_2519</name>
</gene>
<protein>
    <submittedName>
        <fullName evidence="3">Two-component signal transduction system YycFG, regulatory protein YycI</fullName>
    </submittedName>
</protein>
<proteinExistence type="predicted"/>
<dbReference type="Pfam" id="PF09648">
    <property type="entry name" value="YycI"/>
    <property type="match status" value="1"/>
</dbReference>
<dbReference type="GO" id="GO:0016020">
    <property type="term" value="C:membrane"/>
    <property type="evidence" value="ECO:0007669"/>
    <property type="project" value="InterPro"/>
</dbReference>
<evidence type="ECO:0000256" key="1">
    <source>
        <dbReference type="SAM" id="Phobius"/>
    </source>
</evidence>
<reference evidence="4" key="1">
    <citation type="submission" date="2017-02" db="EMBL/GenBank/DDBJ databases">
        <authorList>
            <person name="Varghese N."/>
            <person name="Submissions S."/>
        </authorList>
    </citation>
    <scope>NUCLEOTIDE SEQUENCE [LARGE SCALE GENOMIC DNA]</scope>
    <source>
        <strain evidence="4">ATCC 35199</strain>
    </source>
</reference>
<evidence type="ECO:0000259" key="2">
    <source>
        <dbReference type="Pfam" id="PF09648"/>
    </source>
</evidence>
<evidence type="ECO:0000313" key="3">
    <source>
        <dbReference type="EMBL" id="SKB65151.1"/>
    </source>
</evidence>
<dbReference type="AlphaFoldDB" id="A0A1T5D0P8"/>
<accession>A0A1T5D0P8</accession>
<keyword evidence="1" id="KW-1133">Transmembrane helix</keyword>
<evidence type="ECO:0000313" key="4">
    <source>
        <dbReference type="Proteomes" id="UP000243406"/>
    </source>
</evidence>
<name>A0A1T5D0P8_9FIRM</name>
<dbReference type="InterPro" id="IPR018604">
    <property type="entry name" value="YycI-like"/>
</dbReference>
<dbReference type="EMBL" id="FUYN01000006">
    <property type="protein sequence ID" value="SKB65151.1"/>
    <property type="molecule type" value="Genomic_DNA"/>
</dbReference>
<keyword evidence="1" id="KW-0812">Transmembrane</keyword>
<feature type="domain" description="Regulatory protein YycH-like" evidence="2">
    <location>
        <begin position="49"/>
        <end position="267"/>
    </location>
</feature>
<keyword evidence="4" id="KW-1185">Reference proteome</keyword>
<feature type="transmembrane region" description="Helical" evidence="1">
    <location>
        <begin position="21"/>
        <end position="38"/>
    </location>
</feature>
<dbReference type="Proteomes" id="UP000243406">
    <property type="component" value="Unassembled WGS sequence"/>
</dbReference>